<name>A0A3Q9HSM4_9FIRM</name>
<dbReference type="Pfam" id="PF00269">
    <property type="entry name" value="SASP"/>
    <property type="match status" value="1"/>
</dbReference>
<dbReference type="InterPro" id="IPR001448">
    <property type="entry name" value="SASP_alpha/beta-type"/>
</dbReference>
<dbReference type="AlphaFoldDB" id="A0A3Q9HSM4"/>
<accession>A0A3Q9HSM4</accession>
<dbReference type="Proteomes" id="UP000267250">
    <property type="component" value="Chromosome"/>
</dbReference>
<dbReference type="InterPro" id="IPR018126">
    <property type="entry name" value="SASP_alpha/beta-type_CS"/>
</dbReference>
<keyword evidence="5" id="KW-1185">Reference proteome</keyword>
<keyword evidence="3" id="KW-0238">DNA-binding</keyword>
<evidence type="ECO:0000313" key="4">
    <source>
        <dbReference type="EMBL" id="AZR74874.1"/>
    </source>
</evidence>
<evidence type="ECO:0000256" key="2">
    <source>
        <dbReference type="ARBA" id="ARBA00005442"/>
    </source>
</evidence>
<dbReference type="GO" id="GO:0003690">
    <property type="term" value="F:double-stranded DNA binding"/>
    <property type="evidence" value="ECO:0007669"/>
    <property type="project" value="InterPro"/>
</dbReference>
<dbReference type="EMBL" id="CP016379">
    <property type="protein sequence ID" value="AZR74874.1"/>
    <property type="molecule type" value="Genomic_DNA"/>
</dbReference>
<organism evidence="4 5">
    <name type="scientific">Anoxybacter fermentans</name>
    <dbReference type="NCBI Taxonomy" id="1323375"/>
    <lineage>
        <taxon>Bacteria</taxon>
        <taxon>Bacillati</taxon>
        <taxon>Bacillota</taxon>
        <taxon>Clostridia</taxon>
        <taxon>Halanaerobiales</taxon>
        <taxon>Anoxybacter</taxon>
    </lineage>
</organism>
<gene>
    <name evidence="4" type="ORF">BBF96_08535</name>
</gene>
<evidence type="ECO:0000313" key="5">
    <source>
        <dbReference type="Proteomes" id="UP000267250"/>
    </source>
</evidence>
<dbReference type="GO" id="GO:0006265">
    <property type="term" value="P:DNA topological change"/>
    <property type="evidence" value="ECO:0007669"/>
    <property type="project" value="InterPro"/>
</dbReference>
<dbReference type="Gene3D" id="6.10.10.80">
    <property type="entry name" value="Small, acid-soluble spore protein, alpha/beta type-like"/>
    <property type="match status" value="1"/>
</dbReference>
<proteinExistence type="inferred from homology"/>
<reference evidence="4 5" key="1">
    <citation type="submission" date="2016-07" db="EMBL/GenBank/DDBJ databases">
        <title>Genome and transcriptome analysis of iron-reducing fermentative bacteria Anoxybacter fermentans.</title>
        <authorList>
            <person name="Zeng X."/>
            <person name="Shao Z."/>
        </authorList>
    </citation>
    <scope>NUCLEOTIDE SEQUENCE [LARGE SCALE GENOMIC DNA]</scope>
    <source>
        <strain evidence="4 5">DY22613</strain>
    </source>
</reference>
<comment type="similarity">
    <text evidence="2">Belongs to the alpha/beta-type SASP family.</text>
</comment>
<comment type="function">
    <text evidence="1">SASP are bound to spore DNA. They are double-stranded DNA-binding proteins that cause DNA to change to an a-like conformation. They protect the DNA backbone from chemical and enzymatic cleavage and are thus involved in dormant spore's high resistance to UV light.</text>
</comment>
<dbReference type="InterPro" id="IPR038300">
    <property type="entry name" value="SASP_sf_alpha/beta"/>
</dbReference>
<dbReference type="KEGG" id="aft:BBF96_08535"/>
<protein>
    <submittedName>
        <fullName evidence="4">Spore protein</fullName>
    </submittedName>
</protein>
<dbReference type="PROSITE" id="PS00304">
    <property type="entry name" value="SASP_1"/>
    <property type="match status" value="1"/>
</dbReference>
<evidence type="ECO:0000256" key="3">
    <source>
        <dbReference type="ARBA" id="ARBA00023125"/>
    </source>
</evidence>
<evidence type="ECO:0000256" key="1">
    <source>
        <dbReference type="ARBA" id="ARBA00003863"/>
    </source>
</evidence>
<sequence length="63" mass="7024">MKYEVADDLGIPLDPHYNGDLTTRDAGRIGGRLGGHIGGNMVRKMIEYAEAKMAEEYGRQQKE</sequence>